<keyword evidence="3 6" id="KW-0732">Signal</keyword>
<keyword evidence="2" id="KW-0479">Metal-binding</keyword>
<name>A0A4Z1NWP6_9PEZI</name>
<dbReference type="EMBL" id="SNSC02000015">
    <property type="protein sequence ID" value="TID17902.1"/>
    <property type="molecule type" value="Genomic_DNA"/>
</dbReference>
<evidence type="ECO:0000313" key="11">
    <source>
        <dbReference type="Proteomes" id="UP000298493"/>
    </source>
</evidence>
<dbReference type="GO" id="GO:0005507">
    <property type="term" value="F:copper ion binding"/>
    <property type="evidence" value="ECO:0007669"/>
    <property type="project" value="InterPro"/>
</dbReference>
<dbReference type="CDD" id="cd13877">
    <property type="entry name" value="CuRO_2_Fet3p_like"/>
    <property type="match status" value="1"/>
</dbReference>
<feature type="domain" description="Plastocyanin-like" evidence="8">
    <location>
        <begin position="368"/>
        <end position="513"/>
    </location>
</feature>
<dbReference type="PROSITE" id="PS00080">
    <property type="entry name" value="MULTICOPPER_OXIDASE2"/>
    <property type="match status" value="1"/>
</dbReference>
<keyword evidence="5" id="KW-0186">Copper</keyword>
<dbReference type="Proteomes" id="UP000298493">
    <property type="component" value="Unassembled WGS sequence"/>
</dbReference>
<gene>
    <name evidence="10" type="ORF">E6O75_ATG10547</name>
</gene>
<dbReference type="Pfam" id="PF07731">
    <property type="entry name" value="Cu-oxidase_2"/>
    <property type="match status" value="1"/>
</dbReference>
<dbReference type="Gene3D" id="2.60.40.420">
    <property type="entry name" value="Cupredoxins - blue copper proteins"/>
    <property type="match status" value="3"/>
</dbReference>
<dbReference type="InterPro" id="IPR002355">
    <property type="entry name" value="Cu_oxidase_Cu_BS"/>
</dbReference>
<dbReference type="InterPro" id="IPR044130">
    <property type="entry name" value="CuRO_2_Fet3-like"/>
</dbReference>
<keyword evidence="4" id="KW-0560">Oxidoreductase</keyword>
<comment type="caution">
    <text evidence="10">The sequence shown here is derived from an EMBL/GenBank/DDBJ whole genome shotgun (WGS) entry which is preliminary data.</text>
</comment>
<dbReference type="SUPFAM" id="SSF49503">
    <property type="entry name" value="Cupredoxins"/>
    <property type="match status" value="3"/>
</dbReference>
<evidence type="ECO:0000256" key="4">
    <source>
        <dbReference type="ARBA" id="ARBA00023002"/>
    </source>
</evidence>
<reference evidence="10 11" key="1">
    <citation type="submission" date="2019-04" db="EMBL/GenBank/DDBJ databases">
        <title>High contiguity whole genome sequence and gene annotation resource for two Venturia nashicola isolates.</title>
        <authorList>
            <person name="Prokchorchik M."/>
            <person name="Won K."/>
            <person name="Lee Y."/>
            <person name="Choi E.D."/>
            <person name="Segonzac C."/>
            <person name="Sohn K.H."/>
        </authorList>
    </citation>
    <scope>NUCLEOTIDE SEQUENCE [LARGE SCALE GENOMIC DNA]</scope>
    <source>
        <strain evidence="10 11">PRI2</strain>
    </source>
</reference>
<evidence type="ECO:0000259" key="7">
    <source>
        <dbReference type="Pfam" id="PF00394"/>
    </source>
</evidence>
<dbReference type="InterPro" id="IPR011707">
    <property type="entry name" value="Cu-oxidase-like_N"/>
</dbReference>
<dbReference type="InterPro" id="IPR008972">
    <property type="entry name" value="Cupredoxin"/>
</dbReference>
<dbReference type="InterPro" id="IPR001117">
    <property type="entry name" value="Cu-oxidase_2nd"/>
</dbReference>
<feature type="signal peptide" evidence="6">
    <location>
        <begin position="1"/>
        <end position="18"/>
    </location>
</feature>
<evidence type="ECO:0000256" key="1">
    <source>
        <dbReference type="ARBA" id="ARBA00010609"/>
    </source>
</evidence>
<dbReference type="STRING" id="86259.A0A4Z1NWP6"/>
<comment type="similarity">
    <text evidence="1">Belongs to the multicopper oxidase family.</text>
</comment>
<evidence type="ECO:0000259" key="9">
    <source>
        <dbReference type="Pfam" id="PF07732"/>
    </source>
</evidence>
<evidence type="ECO:0000256" key="6">
    <source>
        <dbReference type="SAM" id="SignalP"/>
    </source>
</evidence>
<keyword evidence="11" id="KW-1185">Reference proteome</keyword>
<dbReference type="PROSITE" id="PS00079">
    <property type="entry name" value="MULTICOPPER_OXIDASE1"/>
    <property type="match status" value="2"/>
</dbReference>
<dbReference type="PANTHER" id="PTHR11709:SF361">
    <property type="entry name" value="IRON TRANSPORT MULTICOPPER OXIDASE FET3"/>
    <property type="match status" value="1"/>
</dbReference>
<feature type="domain" description="Plastocyanin-like" evidence="7">
    <location>
        <begin position="152"/>
        <end position="277"/>
    </location>
</feature>
<accession>A0A4Z1NWP6</accession>
<dbReference type="InterPro" id="IPR011706">
    <property type="entry name" value="Cu-oxidase_C"/>
</dbReference>
<dbReference type="GO" id="GO:0033215">
    <property type="term" value="P:reductive iron assimilation"/>
    <property type="evidence" value="ECO:0007669"/>
    <property type="project" value="TreeGrafter"/>
</dbReference>
<evidence type="ECO:0000256" key="3">
    <source>
        <dbReference type="ARBA" id="ARBA00022729"/>
    </source>
</evidence>
<dbReference type="InterPro" id="IPR033138">
    <property type="entry name" value="Cu_oxidase_CS"/>
</dbReference>
<dbReference type="PANTHER" id="PTHR11709">
    <property type="entry name" value="MULTI-COPPER OXIDASE"/>
    <property type="match status" value="1"/>
</dbReference>
<evidence type="ECO:0000256" key="5">
    <source>
        <dbReference type="ARBA" id="ARBA00023008"/>
    </source>
</evidence>
<evidence type="ECO:0000313" key="10">
    <source>
        <dbReference type="EMBL" id="TID17902.1"/>
    </source>
</evidence>
<dbReference type="GO" id="GO:0004322">
    <property type="term" value="F:ferroxidase activity"/>
    <property type="evidence" value="ECO:0007669"/>
    <property type="project" value="TreeGrafter"/>
</dbReference>
<dbReference type="AlphaFoldDB" id="A0A4Z1NWP6"/>
<dbReference type="GO" id="GO:0010106">
    <property type="term" value="P:cellular response to iron ion starvation"/>
    <property type="evidence" value="ECO:0007669"/>
    <property type="project" value="TreeGrafter"/>
</dbReference>
<proteinExistence type="inferred from homology"/>
<evidence type="ECO:0000259" key="8">
    <source>
        <dbReference type="Pfam" id="PF07731"/>
    </source>
</evidence>
<dbReference type="Pfam" id="PF07732">
    <property type="entry name" value="Cu-oxidase_3"/>
    <property type="match status" value="1"/>
</dbReference>
<dbReference type="GO" id="GO:0033573">
    <property type="term" value="C:high-affinity iron permease complex"/>
    <property type="evidence" value="ECO:0007669"/>
    <property type="project" value="TreeGrafter"/>
</dbReference>
<dbReference type="Pfam" id="PF00394">
    <property type="entry name" value="Cu-oxidase"/>
    <property type="match status" value="1"/>
</dbReference>
<protein>
    <submittedName>
        <fullName evidence="10">Putative urea active transporter 1</fullName>
    </submittedName>
</protein>
<organism evidence="10 11">
    <name type="scientific">Venturia nashicola</name>
    <dbReference type="NCBI Taxonomy" id="86259"/>
    <lineage>
        <taxon>Eukaryota</taxon>
        <taxon>Fungi</taxon>
        <taxon>Dikarya</taxon>
        <taxon>Ascomycota</taxon>
        <taxon>Pezizomycotina</taxon>
        <taxon>Dothideomycetes</taxon>
        <taxon>Pleosporomycetidae</taxon>
        <taxon>Venturiales</taxon>
        <taxon>Venturiaceae</taxon>
        <taxon>Venturia</taxon>
    </lineage>
</organism>
<feature type="domain" description="Plastocyanin-like" evidence="9">
    <location>
        <begin position="30"/>
        <end position="142"/>
    </location>
</feature>
<sequence length="542" mass="59807">MISFLLLSFGLLFNVVSSAYYEFDLYWINAAPGGITRPVIGINGEWPPPTIEADVGEEITVVVHNNLGNATTAIHWHGIHQTSGLRGIMDGAGAVTQCPISPGSTFTYSFAANHPGSFWYHSHDSSQHPDGLRAPMIIRDPRAPYEDEIEDEFVLTLSDVYEAQARPLLAKYQSAGNTFGTEPVPRSILINDGQGANYTVEAGKTYLFRIMNIAASPAFFFNIEDHDMTIVAMDGIYTQRTTAQTIHVGTGQRYDVLVTMDQDDSKNFDMSALIDLAGFNPATKSNYEGPKIVQAVLHYGSDYSPKPRSVKEWVSLLPAINDITISPLEEHFKPPLEPVDLPIRLHVNRTRSVPHGVPRATINDKTFIPQKVPALFTALSIGDEFNTNPEVYGGISPYIVRYGQVVEITIINDTPVPHPWHLHGHSMQIIDRTYYGSRTPPNIILPDNAGVVHVPTPILPKSPMRRDTVYVYPNGGTLTLRFRADNPGVWLLHCHIEWHVSAGMQATIIEAPDVLAGMGLVIPEDHKENSFLSALDASLAED</sequence>
<feature type="chain" id="PRO_5021301346" evidence="6">
    <location>
        <begin position="19"/>
        <end position="542"/>
    </location>
</feature>
<dbReference type="InterPro" id="IPR045087">
    <property type="entry name" value="Cu-oxidase_fam"/>
</dbReference>
<evidence type="ECO:0000256" key="2">
    <source>
        <dbReference type="ARBA" id="ARBA00022723"/>
    </source>
</evidence>